<organism evidence="2 3">
    <name type="scientific">Nannocystis pusilla</name>
    <dbReference type="NCBI Taxonomy" id="889268"/>
    <lineage>
        <taxon>Bacteria</taxon>
        <taxon>Pseudomonadati</taxon>
        <taxon>Myxococcota</taxon>
        <taxon>Polyangia</taxon>
        <taxon>Nannocystales</taxon>
        <taxon>Nannocystaceae</taxon>
        <taxon>Nannocystis</taxon>
    </lineage>
</organism>
<protein>
    <recommendedName>
        <fullName evidence="4">Lipoprotein</fullName>
    </recommendedName>
</protein>
<keyword evidence="3" id="KW-1185">Reference proteome</keyword>
<evidence type="ECO:0000313" key="2">
    <source>
        <dbReference type="EMBL" id="MBZ5710434.1"/>
    </source>
</evidence>
<reference evidence="2" key="1">
    <citation type="submission" date="2021-08" db="EMBL/GenBank/DDBJ databases">
        <authorList>
            <person name="Stevens D.C."/>
        </authorList>
    </citation>
    <scope>NUCLEOTIDE SEQUENCE</scope>
    <source>
        <strain evidence="2">DSM 53165</strain>
    </source>
</reference>
<proteinExistence type="predicted"/>
<comment type="caution">
    <text evidence="2">The sequence shown here is derived from an EMBL/GenBank/DDBJ whole genome shotgun (WGS) entry which is preliminary data.</text>
</comment>
<dbReference type="RefSeq" id="WP_224192202.1">
    <property type="nucleotide sequence ID" value="NZ_JAIRAU010000015.1"/>
</dbReference>
<evidence type="ECO:0008006" key="4">
    <source>
        <dbReference type="Google" id="ProtNLM"/>
    </source>
</evidence>
<feature type="compositionally biased region" description="Low complexity" evidence="1">
    <location>
        <begin position="38"/>
        <end position="69"/>
    </location>
</feature>
<dbReference type="PROSITE" id="PS51257">
    <property type="entry name" value="PROKAR_LIPOPROTEIN"/>
    <property type="match status" value="1"/>
</dbReference>
<feature type="region of interest" description="Disordered" evidence="1">
    <location>
        <begin position="22"/>
        <end position="122"/>
    </location>
</feature>
<gene>
    <name evidence="2" type="ORF">K7C98_14325</name>
</gene>
<sequence length="557" mass="59684">MSARPLLLGLAIVAACDRRDGGDLEYATADPTPPPGATPASDPAPIADPAANPVPEQDPAANPGTATAPAPVPAPLPTLTTIPPERRCGEAGEQPTELPPDLARGRAPAGKTTLRPGDRRTIGKTQLHYDRDAWIGTRRAGHRGPALIVEIDRAEVGPHDPWGTHQDLHPDRELHTFVGPYRFDIRTDAGDPPATVAVTVSREVCPAAAQFDRTDASRSLWVSTEGIRTHTYDLSGELLQFNLDATGDVPRLDVTTLGYRHWFEPRPDSVRRFRVGRHLVTVDRVIPGPDTRFDGAWKASGAARLHARVRLDPAAQAPEPAPVAATGECGDSPVRTLVPAAVTKMPAVAAPRTLALGKELVLGPLAFKYITFEIPERGRGPYREEAQQIPMLQVFGGQLGGQTLQPRTGPGVVRLGKELVRVDADGPGPHARLRHATLACPHQHDLPALQTPVYLWLSALGRTYVTVPGSGTTPLSLQLHVSPSGPSLALGSEHAYYSNQLRPDATNLAYTLDDHLVEVVDIVPGPDTSHDGQRWQSTGLLPVVHVQLKVTPQPFGP</sequence>
<name>A0ABS7TQD1_9BACT</name>
<dbReference type="EMBL" id="JAIRAU010000015">
    <property type="protein sequence ID" value="MBZ5710434.1"/>
    <property type="molecule type" value="Genomic_DNA"/>
</dbReference>
<dbReference type="Proteomes" id="UP001139031">
    <property type="component" value="Unassembled WGS sequence"/>
</dbReference>
<accession>A0ABS7TQD1</accession>
<evidence type="ECO:0000256" key="1">
    <source>
        <dbReference type="SAM" id="MobiDB-lite"/>
    </source>
</evidence>
<evidence type="ECO:0000313" key="3">
    <source>
        <dbReference type="Proteomes" id="UP001139031"/>
    </source>
</evidence>